<dbReference type="EMBL" id="JH767138">
    <property type="protein sequence ID" value="EQC39623.1"/>
    <property type="molecule type" value="Genomic_DNA"/>
</dbReference>
<dbReference type="Gene3D" id="1.10.150.50">
    <property type="entry name" value="Transcription Factor, Ets-1"/>
    <property type="match status" value="1"/>
</dbReference>
<dbReference type="eggNOG" id="KOG0160">
    <property type="taxonomic scope" value="Eukaryota"/>
</dbReference>
<keyword evidence="2" id="KW-0963">Cytoplasm</keyword>
<evidence type="ECO:0000256" key="5">
    <source>
        <dbReference type="PROSITE-ProRule" id="PRU00023"/>
    </source>
</evidence>
<dbReference type="GO" id="GO:0048678">
    <property type="term" value="P:response to axon injury"/>
    <property type="evidence" value="ECO:0007669"/>
    <property type="project" value="InterPro"/>
</dbReference>
<dbReference type="InterPro" id="IPR000048">
    <property type="entry name" value="IQ_motif_EF-hand-BS"/>
</dbReference>
<dbReference type="Gene3D" id="3.40.50.1820">
    <property type="entry name" value="alpha/beta hydrolase"/>
    <property type="match status" value="1"/>
</dbReference>
<dbReference type="CDD" id="cd23767">
    <property type="entry name" value="IQCD"/>
    <property type="match status" value="1"/>
</dbReference>
<dbReference type="PANTHER" id="PTHR22998:SF1">
    <property type="entry name" value="NAD(+) HYDROLASE SARM1"/>
    <property type="match status" value="1"/>
</dbReference>
<feature type="compositionally biased region" description="Basic and acidic residues" evidence="7">
    <location>
        <begin position="455"/>
        <end position="472"/>
    </location>
</feature>
<feature type="region of interest" description="Disordered" evidence="7">
    <location>
        <begin position="447"/>
        <end position="521"/>
    </location>
</feature>
<evidence type="ECO:0000259" key="8">
    <source>
        <dbReference type="PROSITE" id="PS50105"/>
    </source>
</evidence>
<dbReference type="Proteomes" id="UP000030762">
    <property type="component" value="Unassembled WGS sequence"/>
</dbReference>
<evidence type="ECO:0000256" key="2">
    <source>
        <dbReference type="ARBA" id="ARBA00022490"/>
    </source>
</evidence>
<dbReference type="SMART" id="SM00248">
    <property type="entry name" value="ANK"/>
    <property type="match status" value="1"/>
</dbReference>
<dbReference type="InterPro" id="IPR029058">
    <property type="entry name" value="AB_hydrolase_fold"/>
</dbReference>
<evidence type="ECO:0000313" key="10">
    <source>
        <dbReference type="EMBL" id="EQC39623.1"/>
    </source>
</evidence>
<dbReference type="PROSITE" id="PS50088">
    <property type="entry name" value="ANK_REPEAT"/>
    <property type="match status" value="1"/>
</dbReference>
<dbReference type="PROSITE" id="PS50096">
    <property type="entry name" value="IQ"/>
    <property type="match status" value="3"/>
</dbReference>
<dbReference type="SUPFAM" id="SSF52172">
    <property type="entry name" value="CheY-like"/>
    <property type="match status" value="1"/>
</dbReference>
<dbReference type="Pfam" id="PF00536">
    <property type="entry name" value="SAM_1"/>
    <property type="match status" value="1"/>
</dbReference>
<dbReference type="InParanoid" id="T0S3K1"/>
<dbReference type="InterPro" id="IPR036770">
    <property type="entry name" value="Ankyrin_rpt-contain_sf"/>
</dbReference>
<dbReference type="PANTHER" id="PTHR22998">
    <property type="entry name" value="SARM1"/>
    <property type="match status" value="1"/>
</dbReference>
<dbReference type="SUPFAM" id="SSF47769">
    <property type="entry name" value="SAM/Pointed domain"/>
    <property type="match status" value="1"/>
</dbReference>
<dbReference type="InterPro" id="IPR001789">
    <property type="entry name" value="Sig_transdc_resp-reg_receiver"/>
</dbReference>
<dbReference type="GO" id="GO:0003953">
    <property type="term" value="F:NAD+ nucleosidase activity"/>
    <property type="evidence" value="ECO:0007669"/>
    <property type="project" value="InterPro"/>
</dbReference>
<dbReference type="Pfam" id="PF00072">
    <property type="entry name" value="Response_reg"/>
    <property type="match status" value="1"/>
</dbReference>
<dbReference type="GeneID" id="19943781"/>
<dbReference type="InterPro" id="IPR013761">
    <property type="entry name" value="SAM/pointed_sf"/>
</dbReference>
<sequence>MKTEDGIWGMESLWRQRGPKAVVGIIDTVFLHDRKPGYWFFTCKTGEVLRKKKLSELVERFVRIARANDRNVHGHICVARRADGSGVVWDHASFLRALDAPLDPDIIALQPFVCSRGSLGALYRVDMRASSDRARPTFATNKIAQHQMQSEEPVIALDVPSPGVKCHAKPINARLHQITMMLSRHIEEVHGCAVKELTADYLLDDDDQIWLAWIPSVSYVRTNRRVGSDHSIDVDEPHDALGRTGQEAVFDQAEDAIDRALTPATHFSLKLSTPSEPPRVFPTPFKCSGDFCAYDLASPAPLIADVEVNGLPTSRRNAHALFAPEAVAALGYAKLHELHGNSVRQLANAAPDRLEFTLTYKSIALAKTNKQRLLAATTVPAPSGRSKAYLAPTAATSMRANLSKLYGELDGGTANYYRQVKVCRHCFAVYSLLDAARPLLDALASTNNNHNEVSPSHDDVEKRGRVTGHDNNPKLPRLPSSSPRTVDSALRTSASMPQLGKALPKLSPTKPKPWHPSKDQADVTKSFEDFVGLDGYLRGKDRRRKHKPLRENTLFPGGLPLKSAPVAVTANTGPSILLIDADQDRIQCILDALDAYDVQALCDGALGLKEAQVRHFDVILCHRDAPSMHALEFTKLLRQHEIQHSIALHAPVRRSPVVCVTEHTSPEDLRAYMDVGMDGCLSLPLDLSALRQTVDAAIASIPKPPAPAPTLHALVAGAKTSIVAESKRRRPTKRSSTVASVHPFPVPSATDARTFAGIFQMDVDTAMPFLILNRPSAALSTLFNLVVVHDVFDTLERLQIFLAPILRRYEAAQVLLWNYPGQASTTWRPGVVLNNVYLATCLQALLRHVGPEILGEFKAAPFLLLGYGNGVPIAIQYCALSPSPQLRALVSVNGFAHVDPTLAAFFHDALKVFACSPATRPDLPVYFHARFLFSGAYLATVSTPLALNLYTAVSNSISLEGRVALCLGALSHTDMRDALKKINVPTIFVAGAHDGLVQPKHVETCVAARGGLVDSIHKALVHRRSKACVVWLDAGHEVWQECKPAMATFIEQLITGFHETHDTILPATSTSTSTSSAISSATSSAMSKSAHVPQSYEDHFINKIMGTMSDVKAAHHVGDASWTAYQEAHAKSMQSKLSAKAGSKLAPSALLDLTFDPTAPAFERETNRIYKAGDGSRIYPSNRKDVKEYMNWRVQRNATRLTRMDRAARSIQRAYHAYRARTLARRVAQHKAALRIQRIYRGSKGRVLAAIRRKEDWAVRLVQRAWRGKAGRDVYALRKLQRASAIAIQAIARGFLGRRRVRRLRARRYASACIMQSLFRRLYAIKIAQRRRLERTSAMAIQRIYRGRLGRKRFAAEKDKYLYSKAQSQNIDFGKQMLLEYKLYGTRLQSEVQLLLDEKGRTEAAVDALLKEISEFEEGVHVLETEMHALSKIETEATGVLDEQAKWQLREQKMRLDREFGHMLKKIADRREKLVVLGASLTSLDQARHAKEEDLRGLERKLLLLLEDQQKQLQGIKAKQAKRSQVLVDIAGGVTEPGPLGADGACPVAGPASTVSPEQRQEANALMESTETMMKFGFMSMSMTYFSSMNMIKAMRHIGAHHTFLESAAAIHSQANPTSMLGAPSPFQASAPPGSFPGQQPLLVSAWSVLDVGRWLDTMALGTYKQAFTDGTVDGALLYDLNDHDLRYSLGIEHDLHRKKILQAVDRLKAAEGKTKERLYAAESPAPSALPDAAPTVASAPVASTTTAAPPVLAPADVDPGLPKLAVQFDELCSMARNGKLKALKEALARWPDVPFDKLSVKTQCVLGAGTIYDDSLARLAFHVNLSDEHGNTLLMLAAQNNGLKVAQFLVSKGANPNHQNHQGQTAGHYAMAYNFFDLGAWLLDPDKGGGRDDLPNMHGLTAYDGLGQ</sequence>
<proteinExistence type="predicted"/>
<dbReference type="SMART" id="SM00454">
    <property type="entry name" value="SAM"/>
    <property type="match status" value="1"/>
</dbReference>
<dbReference type="SUPFAM" id="SSF48403">
    <property type="entry name" value="Ankyrin repeat"/>
    <property type="match status" value="1"/>
</dbReference>
<dbReference type="CDD" id="cd17546">
    <property type="entry name" value="REC_hyHK_CKI1_RcsC-like"/>
    <property type="match status" value="1"/>
</dbReference>
<dbReference type="PROSITE" id="PS50105">
    <property type="entry name" value="SAM_DOMAIN"/>
    <property type="match status" value="1"/>
</dbReference>
<dbReference type="GO" id="GO:0034128">
    <property type="term" value="P:negative regulation of MyD88-independent toll-like receptor signaling pathway"/>
    <property type="evidence" value="ECO:0007669"/>
    <property type="project" value="InterPro"/>
</dbReference>
<feature type="domain" description="Response regulatory" evidence="9">
    <location>
        <begin position="575"/>
        <end position="698"/>
    </location>
</feature>
<organism evidence="10 11">
    <name type="scientific">Saprolegnia diclina (strain VS20)</name>
    <dbReference type="NCBI Taxonomy" id="1156394"/>
    <lineage>
        <taxon>Eukaryota</taxon>
        <taxon>Sar</taxon>
        <taxon>Stramenopiles</taxon>
        <taxon>Oomycota</taxon>
        <taxon>Saprolegniomycetes</taxon>
        <taxon>Saprolegniales</taxon>
        <taxon>Saprolegniaceae</taxon>
        <taxon>Saprolegnia</taxon>
    </lineage>
</organism>
<dbReference type="OrthoDB" id="196165at2759"/>
<keyword evidence="5" id="KW-0040">ANK repeat</keyword>
<keyword evidence="11" id="KW-1185">Reference proteome</keyword>
<evidence type="ECO:0000256" key="1">
    <source>
        <dbReference type="ARBA" id="ARBA00004496"/>
    </source>
</evidence>
<protein>
    <recommendedName>
        <fullName evidence="12">SAM domain-containing protein</fullName>
    </recommendedName>
</protein>
<evidence type="ECO:0000313" key="11">
    <source>
        <dbReference type="Proteomes" id="UP000030762"/>
    </source>
</evidence>
<accession>T0S3K1</accession>
<dbReference type="GO" id="GO:0000160">
    <property type="term" value="P:phosphorelay signal transduction system"/>
    <property type="evidence" value="ECO:0007669"/>
    <property type="project" value="InterPro"/>
</dbReference>
<evidence type="ECO:0000256" key="6">
    <source>
        <dbReference type="PROSITE-ProRule" id="PRU00169"/>
    </source>
</evidence>
<dbReference type="InterPro" id="IPR039184">
    <property type="entry name" value="SARM1"/>
</dbReference>
<dbReference type="SUPFAM" id="SSF53474">
    <property type="entry name" value="alpha/beta-Hydrolases"/>
    <property type="match status" value="1"/>
</dbReference>
<feature type="domain" description="SAM" evidence="8">
    <location>
        <begin position="1647"/>
        <end position="1711"/>
    </location>
</feature>
<dbReference type="GO" id="GO:0035591">
    <property type="term" value="F:signaling adaptor activity"/>
    <property type="evidence" value="ECO:0007669"/>
    <property type="project" value="InterPro"/>
</dbReference>
<comment type="subcellular location">
    <subcellularLocation>
        <location evidence="1">Cytoplasm</location>
    </subcellularLocation>
</comment>
<dbReference type="GO" id="GO:0005737">
    <property type="term" value="C:cytoplasm"/>
    <property type="evidence" value="ECO:0007669"/>
    <property type="project" value="UniProtKB-SubCell"/>
</dbReference>
<evidence type="ECO:0000256" key="3">
    <source>
        <dbReference type="ARBA" id="ARBA00022737"/>
    </source>
</evidence>
<evidence type="ECO:0000256" key="4">
    <source>
        <dbReference type="ARBA" id="ARBA00022801"/>
    </source>
</evidence>
<dbReference type="RefSeq" id="XP_008606895.1">
    <property type="nucleotide sequence ID" value="XM_008608673.1"/>
</dbReference>
<evidence type="ECO:0000259" key="9">
    <source>
        <dbReference type="PROSITE" id="PS50110"/>
    </source>
</evidence>
<dbReference type="InterPro" id="IPR011006">
    <property type="entry name" value="CheY-like_superfamily"/>
</dbReference>
<name>T0S3K1_SAPDV</name>
<gene>
    <name evidence="10" type="ORF">SDRG_03054</name>
</gene>
<dbReference type="InterPro" id="IPR001660">
    <property type="entry name" value="SAM"/>
</dbReference>
<dbReference type="VEuPathDB" id="FungiDB:SDRG_03054"/>
<comment type="caution">
    <text evidence="6">Lacks conserved residue(s) required for the propagation of feature annotation.</text>
</comment>
<feature type="repeat" description="ANK" evidence="5">
    <location>
        <begin position="1830"/>
        <end position="1862"/>
    </location>
</feature>
<dbReference type="PROSITE" id="PS50110">
    <property type="entry name" value="RESPONSE_REGULATORY"/>
    <property type="match status" value="1"/>
</dbReference>
<dbReference type="InterPro" id="IPR002110">
    <property type="entry name" value="Ankyrin_rpt"/>
</dbReference>
<dbReference type="Gene3D" id="3.40.50.2300">
    <property type="match status" value="1"/>
</dbReference>
<dbReference type="STRING" id="1156394.T0S3K1"/>
<reference evidence="10 11" key="1">
    <citation type="submission" date="2012-04" db="EMBL/GenBank/DDBJ databases">
        <title>The Genome Sequence of Saprolegnia declina VS20.</title>
        <authorList>
            <consortium name="The Broad Institute Genome Sequencing Platform"/>
            <person name="Russ C."/>
            <person name="Nusbaum C."/>
            <person name="Tyler B."/>
            <person name="van West P."/>
            <person name="Dieguez-Uribeondo J."/>
            <person name="de Bruijn I."/>
            <person name="Tripathy S."/>
            <person name="Jiang R."/>
            <person name="Young S.K."/>
            <person name="Zeng Q."/>
            <person name="Gargeya S."/>
            <person name="Fitzgerald M."/>
            <person name="Haas B."/>
            <person name="Abouelleil A."/>
            <person name="Alvarado L."/>
            <person name="Arachchi H.M."/>
            <person name="Berlin A."/>
            <person name="Chapman S.B."/>
            <person name="Goldberg J."/>
            <person name="Griggs A."/>
            <person name="Gujja S."/>
            <person name="Hansen M."/>
            <person name="Howarth C."/>
            <person name="Imamovic A."/>
            <person name="Larimer J."/>
            <person name="McCowen C."/>
            <person name="Montmayeur A."/>
            <person name="Murphy C."/>
            <person name="Neiman D."/>
            <person name="Pearson M."/>
            <person name="Priest M."/>
            <person name="Roberts A."/>
            <person name="Saif S."/>
            <person name="Shea T."/>
            <person name="Sisk P."/>
            <person name="Sykes S."/>
            <person name="Wortman J."/>
            <person name="Nusbaum C."/>
            <person name="Birren B."/>
        </authorList>
    </citation>
    <scope>NUCLEOTIDE SEQUENCE [LARGE SCALE GENOMIC DNA]</scope>
    <source>
        <strain evidence="10 11">VS20</strain>
    </source>
</reference>
<dbReference type="PROSITE" id="PS50297">
    <property type="entry name" value="ANK_REP_REGION"/>
    <property type="match status" value="1"/>
</dbReference>
<evidence type="ECO:0000256" key="7">
    <source>
        <dbReference type="SAM" id="MobiDB-lite"/>
    </source>
</evidence>
<evidence type="ECO:0008006" key="12">
    <source>
        <dbReference type="Google" id="ProtNLM"/>
    </source>
</evidence>
<dbReference type="SMART" id="SM00015">
    <property type="entry name" value="IQ"/>
    <property type="match status" value="4"/>
</dbReference>
<dbReference type="OMA" id="LLWNYPG"/>
<dbReference type="Gene3D" id="1.25.40.20">
    <property type="entry name" value="Ankyrin repeat-containing domain"/>
    <property type="match status" value="1"/>
</dbReference>
<dbReference type="SMART" id="SM00448">
    <property type="entry name" value="REC"/>
    <property type="match status" value="1"/>
</dbReference>
<keyword evidence="4" id="KW-0378">Hydrolase</keyword>
<dbReference type="Pfam" id="PF12796">
    <property type="entry name" value="Ank_2"/>
    <property type="match status" value="1"/>
</dbReference>
<feature type="compositionally biased region" description="Low complexity" evidence="7">
    <location>
        <begin position="475"/>
        <end position="484"/>
    </location>
</feature>
<keyword evidence="3" id="KW-0677">Repeat</keyword>